<dbReference type="Proteomes" id="UP000293465">
    <property type="component" value="Unassembled WGS sequence"/>
</dbReference>
<feature type="transmembrane region" description="Helical" evidence="1">
    <location>
        <begin position="182"/>
        <end position="204"/>
    </location>
</feature>
<dbReference type="GO" id="GO:0009389">
    <property type="term" value="F:dimethyl sulfoxide reductase activity"/>
    <property type="evidence" value="ECO:0007669"/>
    <property type="project" value="TreeGrafter"/>
</dbReference>
<dbReference type="PANTHER" id="PTHR38095">
    <property type="entry name" value="ANAEROBIC DIMETHYL SULFOXIDE REDUCTASE CHAIN YNFH"/>
    <property type="match status" value="1"/>
</dbReference>
<dbReference type="GeneID" id="56274120"/>
<gene>
    <name evidence="2" type="ORF">ERW49_03665</name>
</gene>
<organism evidence="2 3">
    <name type="scientific">Aliivibrio finisterrensis</name>
    <dbReference type="NCBI Taxonomy" id="511998"/>
    <lineage>
        <taxon>Bacteria</taxon>
        <taxon>Pseudomonadati</taxon>
        <taxon>Pseudomonadota</taxon>
        <taxon>Gammaproteobacteria</taxon>
        <taxon>Vibrionales</taxon>
        <taxon>Vibrionaceae</taxon>
        <taxon>Aliivibrio</taxon>
    </lineage>
</organism>
<keyword evidence="1" id="KW-0812">Transmembrane</keyword>
<feature type="transmembrane region" description="Helical" evidence="1">
    <location>
        <begin position="6"/>
        <end position="30"/>
    </location>
</feature>
<feature type="transmembrane region" description="Helical" evidence="1">
    <location>
        <begin position="86"/>
        <end position="105"/>
    </location>
</feature>
<feature type="transmembrane region" description="Helical" evidence="1">
    <location>
        <begin position="256"/>
        <end position="275"/>
    </location>
</feature>
<dbReference type="EMBL" id="SEZJ01000002">
    <property type="protein sequence ID" value="RYU48160.1"/>
    <property type="molecule type" value="Genomic_DNA"/>
</dbReference>
<evidence type="ECO:0000313" key="2">
    <source>
        <dbReference type="EMBL" id="RYU48160.1"/>
    </source>
</evidence>
<reference evidence="2 3" key="1">
    <citation type="submission" date="2019-02" db="EMBL/GenBank/DDBJ databases">
        <title>Genome sequences of Aliivibrio finisterrensis strains from farmed Atlantic salmon.</title>
        <authorList>
            <person name="Bowman J.P."/>
        </authorList>
    </citation>
    <scope>NUCLEOTIDE SEQUENCE [LARGE SCALE GENOMIC DNA]</scope>
    <source>
        <strain evidence="2 3">A32</strain>
    </source>
</reference>
<dbReference type="RefSeq" id="WP_130086372.1">
    <property type="nucleotide sequence ID" value="NZ_SEZJ01000002.1"/>
</dbReference>
<dbReference type="GO" id="GO:0019645">
    <property type="term" value="P:anaerobic electron transport chain"/>
    <property type="evidence" value="ECO:0007669"/>
    <property type="project" value="InterPro"/>
</dbReference>
<protein>
    <submittedName>
        <fullName evidence="2">Dimethylsulfoxide reductase</fullName>
    </submittedName>
</protein>
<evidence type="ECO:0000313" key="3">
    <source>
        <dbReference type="Proteomes" id="UP000293465"/>
    </source>
</evidence>
<accession>A0A4Q5KQG0</accession>
<keyword evidence="1" id="KW-1133">Transmembrane helix</keyword>
<dbReference type="OrthoDB" id="4394845at2"/>
<feature type="transmembrane region" description="Helical" evidence="1">
    <location>
        <begin position="117"/>
        <end position="137"/>
    </location>
</feature>
<comment type="caution">
    <text evidence="2">The sequence shown here is derived from an EMBL/GenBank/DDBJ whole genome shotgun (WGS) entry which is preliminary data.</text>
</comment>
<dbReference type="AlphaFoldDB" id="A0A4Q5KQG0"/>
<dbReference type="InterPro" id="IPR007059">
    <property type="entry name" value="DmsC"/>
</dbReference>
<feature type="transmembrane region" description="Helical" evidence="1">
    <location>
        <begin position="149"/>
        <end position="170"/>
    </location>
</feature>
<dbReference type="GO" id="GO:0009390">
    <property type="term" value="C:dimethyl sulfoxide reductase complex"/>
    <property type="evidence" value="ECO:0007669"/>
    <property type="project" value="TreeGrafter"/>
</dbReference>
<dbReference type="Pfam" id="PF04976">
    <property type="entry name" value="DmsC"/>
    <property type="match status" value="1"/>
</dbReference>
<evidence type="ECO:0000256" key="1">
    <source>
        <dbReference type="SAM" id="Phobius"/>
    </source>
</evidence>
<feature type="transmembrane region" description="Helical" evidence="1">
    <location>
        <begin position="42"/>
        <end position="66"/>
    </location>
</feature>
<dbReference type="PANTHER" id="PTHR38095:SF3">
    <property type="entry name" value="ANAEROBIC DIMETHYL SULFOXIDE REDUCTASE, SUBUNIT C"/>
    <property type="match status" value="1"/>
</dbReference>
<feature type="transmembrane region" description="Helical" evidence="1">
    <location>
        <begin position="224"/>
        <end position="244"/>
    </location>
</feature>
<name>A0A4Q5KQG0_9GAMM</name>
<dbReference type="GO" id="GO:0005886">
    <property type="term" value="C:plasma membrane"/>
    <property type="evidence" value="ECO:0007669"/>
    <property type="project" value="TreeGrafter"/>
</dbReference>
<proteinExistence type="predicted"/>
<keyword evidence="1" id="KW-0472">Membrane</keyword>
<sequence>MAWHEWPLIVFTVLAQTSVGAFLVLATLLLTKQLSSDAEDRLHKAMFGLWAIMGLGFLASVMHLGSPFRAMNALNMLGSSWLSNEIASGCGFFALGGLFWLLSVLNKGNQALRKGLLIGAMIIGVVFMYSMIMVYMIDTVPTWYTSLTPAAFILTMVVSGFALAHTLLALSNNNKACTDKALSVMGLIGLFAVVISVMLLSVHLGEVQTSATSALAVVPEYASIQTTRLVLLSLGLLLWIAPVIRNKAITAGPMSIAFVLILLSELMGRGVFYGMHMTAGV</sequence>